<reference evidence="2" key="1">
    <citation type="submission" date="2019-09" db="EMBL/GenBank/DDBJ databases">
        <title>Characterisation of the sponge microbiome using genome-centric metagenomics.</title>
        <authorList>
            <person name="Engelberts J.P."/>
            <person name="Robbins S.J."/>
            <person name="De Goeij J.M."/>
            <person name="Aranda M."/>
            <person name="Bell S.C."/>
            <person name="Webster N.S."/>
        </authorList>
    </citation>
    <scope>NUCLEOTIDE SEQUENCE</scope>
    <source>
        <strain evidence="2">SB0662_bin_9</strain>
    </source>
</reference>
<dbReference type="PANTHER" id="PTHR12110">
    <property type="entry name" value="HYDROXYPYRUVATE ISOMERASE"/>
    <property type="match status" value="1"/>
</dbReference>
<dbReference type="InterPro" id="IPR036237">
    <property type="entry name" value="Xyl_isomerase-like_sf"/>
</dbReference>
<sequence>MAGEPRLMFSTLGCPGWTLEQAADTAVAIGYGGLEIRMLDGTIIPPDLDAPGRARIREVMQSRELRTIGLGLSTRFTMPDGAERERMEQDLLAYLEMARELDVPFVRTFGGNLADGQVTEDGINNVAESLNRLASAAADAGVTILLETHDAFCKGRDVARVLDQVPSDRVMAVWDVHHPWRMGEAIEETWACIGERTAHVHLKDAAHSDDGTFRLVLMGEGNVPNQAIVDLLESNGYEGAYSAEWEKAWHPGIEEPEVALPQHFEIIMGWLRG</sequence>
<keyword evidence="2" id="KW-0413">Isomerase</keyword>
<accession>A0A6B1DS82</accession>
<protein>
    <submittedName>
        <fullName evidence="2">Sugar phosphate isomerase/epimerase</fullName>
    </submittedName>
</protein>
<evidence type="ECO:0000259" key="1">
    <source>
        <dbReference type="Pfam" id="PF01261"/>
    </source>
</evidence>
<gene>
    <name evidence="2" type="ORF">F4Y08_06945</name>
</gene>
<feature type="domain" description="Xylose isomerase-like TIM barrel" evidence="1">
    <location>
        <begin position="24"/>
        <end position="254"/>
    </location>
</feature>
<evidence type="ECO:0000313" key="2">
    <source>
        <dbReference type="EMBL" id="MYD90061.1"/>
    </source>
</evidence>
<dbReference type="InterPro" id="IPR050312">
    <property type="entry name" value="IolE/XylAMocC-like"/>
</dbReference>
<organism evidence="2">
    <name type="scientific">Caldilineaceae bacterium SB0662_bin_9</name>
    <dbReference type="NCBI Taxonomy" id="2605258"/>
    <lineage>
        <taxon>Bacteria</taxon>
        <taxon>Bacillati</taxon>
        <taxon>Chloroflexota</taxon>
        <taxon>Caldilineae</taxon>
        <taxon>Caldilineales</taxon>
        <taxon>Caldilineaceae</taxon>
    </lineage>
</organism>
<dbReference type="Gene3D" id="3.20.20.150">
    <property type="entry name" value="Divalent-metal-dependent TIM barrel enzymes"/>
    <property type="match status" value="1"/>
</dbReference>
<dbReference type="EMBL" id="VXPY01000045">
    <property type="protein sequence ID" value="MYD90061.1"/>
    <property type="molecule type" value="Genomic_DNA"/>
</dbReference>
<name>A0A6B1DS82_9CHLR</name>
<dbReference type="PANTHER" id="PTHR12110:SF21">
    <property type="entry name" value="XYLOSE ISOMERASE-LIKE TIM BARREL DOMAIN-CONTAINING PROTEIN"/>
    <property type="match status" value="1"/>
</dbReference>
<dbReference type="Pfam" id="PF01261">
    <property type="entry name" value="AP_endonuc_2"/>
    <property type="match status" value="1"/>
</dbReference>
<dbReference type="InterPro" id="IPR013022">
    <property type="entry name" value="Xyl_isomerase-like_TIM-brl"/>
</dbReference>
<dbReference type="AlphaFoldDB" id="A0A6B1DS82"/>
<dbReference type="SUPFAM" id="SSF51658">
    <property type="entry name" value="Xylose isomerase-like"/>
    <property type="match status" value="1"/>
</dbReference>
<comment type="caution">
    <text evidence="2">The sequence shown here is derived from an EMBL/GenBank/DDBJ whole genome shotgun (WGS) entry which is preliminary data.</text>
</comment>
<dbReference type="GO" id="GO:0016853">
    <property type="term" value="F:isomerase activity"/>
    <property type="evidence" value="ECO:0007669"/>
    <property type="project" value="UniProtKB-KW"/>
</dbReference>
<proteinExistence type="predicted"/>